<evidence type="ECO:0000256" key="6">
    <source>
        <dbReference type="ARBA" id="ARBA00022962"/>
    </source>
</evidence>
<dbReference type="RefSeq" id="WP_126612916.1">
    <property type="nucleotide sequence ID" value="NZ_CP034562.1"/>
</dbReference>
<dbReference type="InterPro" id="IPR017932">
    <property type="entry name" value="GATase_2_dom"/>
</dbReference>
<evidence type="ECO:0000256" key="5">
    <source>
        <dbReference type="ARBA" id="ARBA00022840"/>
    </source>
</evidence>
<dbReference type="InterPro" id="IPR001962">
    <property type="entry name" value="Asn_synthase"/>
</dbReference>
<dbReference type="Gene3D" id="3.60.20.10">
    <property type="entry name" value="Glutamine Phosphoribosylpyrophosphate, subunit 1, domain 1"/>
    <property type="match status" value="1"/>
</dbReference>
<dbReference type="Proteomes" id="UP000267268">
    <property type="component" value="Chromosome 1"/>
</dbReference>
<dbReference type="NCBIfam" id="TIGR01536">
    <property type="entry name" value="asn_synth_AEB"/>
    <property type="match status" value="1"/>
</dbReference>
<dbReference type="CDD" id="cd00712">
    <property type="entry name" value="AsnB"/>
    <property type="match status" value="1"/>
</dbReference>
<accession>A0A3S9P175</accession>
<dbReference type="InterPro" id="IPR006426">
    <property type="entry name" value="Asn_synth_AEB"/>
</dbReference>
<keyword evidence="11" id="KW-0436">Ligase</keyword>
<dbReference type="Pfam" id="PF13537">
    <property type="entry name" value="GATase_7"/>
    <property type="match status" value="1"/>
</dbReference>
<reference evidence="11 12" key="1">
    <citation type="submission" date="2018-12" db="EMBL/GenBank/DDBJ databases">
        <title>Flammeovirga pectinis sp. nov., isolated from the gut of the Korean scallop, Patinopecten yessoensis.</title>
        <authorList>
            <person name="Bae J.-W."/>
            <person name="Jeong Y.-S."/>
            <person name="Kang W."/>
        </authorList>
    </citation>
    <scope>NUCLEOTIDE SEQUENCE [LARGE SCALE GENOMIC DNA]</scope>
    <source>
        <strain evidence="11 12">L12M1</strain>
    </source>
</reference>
<sequence>MCGITGIISKSNEVDIKYSISKMTDKLIHRGPDGFGYYYDKNIAFGHRRLSIIDLSENGKQPMTSQCGRYTITFNGEIYNYIEIKNNLIEKGLKFKTNTDTEVLLELYAIYKEGLFQYLDGMFAFAIYDNVTKSTFCARDRFGEKPFFYTSNSEGTYFSSEMKSFWSIGIKKNPNKKRLYYYLAFEALEDPYERKSTFYEDIYELEPSYYMVLNSNGEIITKKQYWDIDLTIKNETITKEQAENRFKELLKKSVKRRLRSDVPVGTSLSGGLDSSALVYLINDLKLDGQKQLTFSARFKNHKLDESYFIDLILNDLNEIEGHSTYPTSEGFVDEIEDLFYHLEEPFGGGSIYAQWKVMQLAKNKGVTVLIDGQGADEIMGGYHGYFTAYCKELYKNDKLKYNEQITKWNKLHNLNYDLTKYDKLYTHIPKVLDFYGRKRRKYFPLDLHYLKDFNPEYLSIFKLENNPIIKNNSLKETLYNSLFKRGLHELLRHGDRNSMAFSVESRLPFLNHELIEFIFTLPNHLLINNGWTKYIMRSSLKDFLPKEIVWRKDKVGFAPPQKKWENDKRVLELKDESIAILQQENIIDKSTSFNQWNLMMAGQLYK</sequence>
<keyword evidence="8" id="KW-0028">Amino-acid biosynthesis</keyword>
<comment type="similarity">
    <text evidence="2">Belongs to the asparagine synthetase family.</text>
</comment>
<keyword evidence="8" id="KW-0061">Asparagine biosynthesis</keyword>
<dbReference type="PANTHER" id="PTHR43284">
    <property type="entry name" value="ASPARAGINE SYNTHETASE (GLUTAMINE-HYDROLYZING)"/>
    <property type="match status" value="1"/>
</dbReference>
<protein>
    <recommendedName>
        <fullName evidence="3">asparagine synthase (glutamine-hydrolyzing)</fullName>
        <ecNumber evidence="3">6.3.5.4</ecNumber>
    </recommendedName>
</protein>
<comment type="pathway">
    <text evidence="1">Amino-acid biosynthesis; L-asparagine biosynthesis; L-asparagine from L-aspartate (L-Gln route): step 1/1.</text>
</comment>
<evidence type="ECO:0000259" key="10">
    <source>
        <dbReference type="PROSITE" id="PS51278"/>
    </source>
</evidence>
<dbReference type="OrthoDB" id="9763290at2"/>
<organism evidence="11 12">
    <name type="scientific">Flammeovirga pectinis</name>
    <dbReference type="NCBI Taxonomy" id="2494373"/>
    <lineage>
        <taxon>Bacteria</taxon>
        <taxon>Pseudomonadati</taxon>
        <taxon>Bacteroidota</taxon>
        <taxon>Cytophagia</taxon>
        <taxon>Cytophagales</taxon>
        <taxon>Flammeovirgaceae</taxon>
        <taxon>Flammeovirga</taxon>
    </lineage>
</organism>
<dbReference type="GO" id="GO:0004066">
    <property type="term" value="F:asparagine synthase (glutamine-hydrolyzing) activity"/>
    <property type="evidence" value="ECO:0007669"/>
    <property type="project" value="UniProtKB-EC"/>
</dbReference>
<evidence type="ECO:0000256" key="2">
    <source>
        <dbReference type="ARBA" id="ARBA00005752"/>
    </source>
</evidence>
<dbReference type="KEGG" id="fll:EI427_06590"/>
<feature type="active site" description="For GATase activity" evidence="8">
    <location>
        <position position="2"/>
    </location>
</feature>
<dbReference type="GO" id="GO:0005524">
    <property type="term" value="F:ATP binding"/>
    <property type="evidence" value="ECO:0007669"/>
    <property type="project" value="UniProtKB-KW"/>
</dbReference>
<dbReference type="InterPro" id="IPR033738">
    <property type="entry name" value="AsnB_N"/>
</dbReference>
<dbReference type="SUPFAM" id="SSF52402">
    <property type="entry name" value="Adenine nucleotide alpha hydrolases-like"/>
    <property type="match status" value="1"/>
</dbReference>
<dbReference type="EC" id="6.3.5.4" evidence="3"/>
<evidence type="ECO:0000256" key="7">
    <source>
        <dbReference type="ARBA" id="ARBA00048741"/>
    </source>
</evidence>
<proteinExistence type="inferred from homology"/>
<feature type="domain" description="Glutamine amidotransferase type-2" evidence="10">
    <location>
        <begin position="2"/>
        <end position="216"/>
    </location>
</feature>
<dbReference type="InterPro" id="IPR014729">
    <property type="entry name" value="Rossmann-like_a/b/a_fold"/>
</dbReference>
<dbReference type="SUPFAM" id="SSF56235">
    <property type="entry name" value="N-terminal nucleophile aminohydrolases (Ntn hydrolases)"/>
    <property type="match status" value="1"/>
</dbReference>
<evidence type="ECO:0000256" key="8">
    <source>
        <dbReference type="PIRSR" id="PIRSR001589-1"/>
    </source>
</evidence>
<dbReference type="GO" id="GO:0006529">
    <property type="term" value="P:asparagine biosynthetic process"/>
    <property type="evidence" value="ECO:0007669"/>
    <property type="project" value="UniProtKB-KW"/>
</dbReference>
<evidence type="ECO:0000313" key="12">
    <source>
        <dbReference type="Proteomes" id="UP000267268"/>
    </source>
</evidence>
<feature type="binding site" evidence="9">
    <location>
        <position position="100"/>
    </location>
    <ligand>
        <name>L-glutamine</name>
        <dbReference type="ChEBI" id="CHEBI:58359"/>
    </ligand>
</feature>
<keyword evidence="12" id="KW-1185">Reference proteome</keyword>
<dbReference type="EMBL" id="CP034562">
    <property type="protein sequence ID" value="AZQ61916.1"/>
    <property type="molecule type" value="Genomic_DNA"/>
</dbReference>
<dbReference type="AlphaFoldDB" id="A0A3S9P175"/>
<evidence type="ECO:0000256" key="1">
    <source>
        <dbReference type="ARBA" id="ARBA00005187"/>
    </source>
</evidence>
<keyword evidence="6 8" id="KW-0315">Glutamine amidotransferase</keyword>
<evidence type="ECO:0000256" key="4">
    <source>
        <dbReference type="ARBA" id="ARBA00022741"/>
    </source>
</evidence>
<dbReference type="PROSITE" id="PS51278">
    <property type="entry name" value="GATASE_TYPE_2"/>
    <property type="match status" value="1"/>
</dbReference>
<dbReference type="PIRSF" id="PIRSF001589">
    <property type="entry name" value="Asn_synthetase_glu-h"/>
    <property type="match status" value="1"/>
</dbReference>
<evidence type="ECO:0000313" key="11">
    <source>
        <dbReference type="EMBL" id="AZQ61916.1"/>
    </source>
</evidence>
<comment type="catalytic activity">
    <reaction evidence="7">
        <text>L-aspartate + L-glutamine + ATP + H2O = L-asparagine + L-glutamate + AMP + diphosphate + H(+)</text>
        <dbReference type="Rhea" id="RHEA:12228"/>
        <dbReference type="ChEBI" id="CHEBI:15377"/>
        <dbReference type="ChEBI" id="CHEBI:15378"/>
        <dbReference type="ChEBI" id="CHEBI:29985"/>
        <dbReference type="ChEBI" id="CHEBI:29991"/>
        <dbReference type="ChEBI" id="CHEBI:30616"/>
        <dbReference type="ChEBI" id="CHEBI:33019"/>
        <dbReference type="ChEBI" id="CHEBI:58048"/>
        <dbReference type="ChEBI" id="CHEBI:58359"/>
        <dbReference type="ChEBI" id="CHEBI:456215"/>
        <dbReference type="EC" id="6.3.5.4"/>
    </reaction>
</comment>
<dbReference type="InterPro" id="IPR029055">
    <property type="entry name" value="Ntn_hydrolases_N"/>
</dbReference>
<dbReference type="CDD" id="cd01991">
    <property type="entry name" value="Asn_synthase_B_C"/>
    <property type="match status" value="1"/>
</dbReference>
<dbReference type="Gene3D" id="3.40.50.620">
    <property type="entry name" value="HUPs"/>
    <property type="match status" value="2"/>
</dbReference>
<evidence type="ECO:0000256" key="9">
    <source>
        <dbReference type="PIRSR" id="PIRSR001589-2"/>
    </source>
</evidence>
<name>A0A3S9P175_9BACT</name>
<dbReference type="Pfam" id="PF00733">
    <property type="entry name" value="Asn_synthase"/>
    <property type="match status" value="1"/>
</dbReference>
<keyword evidence="4 9" id="KW-0547">Nucleotide-binding</keyword>
<dbReference type="InterPro" id="IPR051786">
    <property type="entry name" value="ASN_synthetase/amidase"/>
</dbReference>
<dbReference type="PANTHER" id="PTHR43284:SF1">
    <property type="entry name" value="ASPARAGINE SYNTHETASE"/>
    <property type="match status" value="1"/>
</dbReference>
<evidence type="ECO:0000256" key="3">
    <source>
        <dbReference type="ARBA" id="ARBA00012737"/>
    </source>
</evidence>
<keyword evidence="5 9" id="KW-0067">ATP-binding</keyword>
<gene>
    <name evidence="11" type="primary">asnB</name>
    <name evidence="11" type="ORF">EI427_06590</name>
</gene>